<organism evidence="2">
    <name type="scientific">Streptomyces sp. NBC_01393</name>
    <dbReference type="NCBI Taxonomy" id="2903851"/>
    <lineage>
        <taxon>Bacteria</taxon>
        <taxon>Bacillati</taxon>
        <taxon>Actinomycetota</taxon>
        <taxon>Actinomycetes</taxon>
        <taxon>Kitasatosporales</taxon>
        <taxon>Streptomycetaceae</taxon>
        <taxon>Streptomyces</taxon>
    </lineage>
</organism>
<gene>
    <name evidence="2" type="ORF">OG699_22785</name>
</gene>
<name>A0AAU3HYP6_9ACTN</name>
<sequence>MPEPLITATIDLNAERINQETWVRLITARRGYRVMPKENADADGHQRMMCPAEAGKAQCPLKPHTLGRGIHLPLVDPEPSPAGPLKVCRQRTITVSPETGANHWQSLDYGSPKWQKIYFRLRNSVESYNGYAKNPLAESIEAAGSRRIRGIAAQTILLAFQLAHANRRKIQKWLETLALGGERPHRRTHHRQKRKATGTWTPTGHLLRAGRLGQLRPAPTRRTTSIERAGP</sequence>
<protein>
    <recommendedName>
        <fullName evidence="3">Transposase DDE domain-containing protein</fullName>
    </recommendedName>
</protein>
<reference evidence="2" key="1">
    <citation type="submission" date="2022-10" db="EMBL/GenBank/DDBJ databases">
        <title>The complete genomes of actinobacterial strains from the NBC collection.</title>
        <authorList>
            <person name="Joergensen T.S."/>
            <person name="Alvarez Arevalo M."/>
            <person name="Sterndorff E.B."/>
            <person name="Faurdal D."/>
            <person name="Vuksanovic O."/>
            <person name="Mourched A.-S."/>
            <person name="Charusanti P."/>
            <person name="Shaw S."/>
            <person name="Blin K."/>
            <person name="Weber T."/>
        </authorList>
    </citation>
    <scope>NUCLEOTIDE SEQUENCE</scope>
    <source>
        <strain evidence="2">NBC_01393</strain>
    </source>
</reference>
<dbReference type="EMBL" id="CP109546">
    <property type="protein sequence ID" value="WTZ10556.1"/>
    <property type="molecule type" value="Genomic_DNA"/>
</dbReference>
<evidence type="ECO:0000313" key="2">
    <source>
        <dbReference type="EMBL" id="WTZ10556.1"/>
    </source>
</evidence>
<dbReference type="AlphaFoldDB" id="A0AAU3HYP6"/>
<feature type="region of interest" description="Disordered" evidence="1">
    <location>
        <begin position="182"/>
        <end position="231"/>
    </location>
</feature>
<feature type="compositionally biased region" description="Basic residues" evidence="1">
    <location>
        <begin position="184"/>
        <end position="196"/>
    </location>
</feature>
<evidence type="ECO:0000256" key="1">
    <source>
        <dbReference type="SAM" id="MobiDB-lite"/>
    </source>
</evidence>
<proteinExistence type="predicted"/>
<evidence type="ECO:0008006" key="3">
    <source>
        <dbReference type="Google" id="ProtNLM"/>
    </source>
</evidence>
<accession>A0AAU3HYP6</accession>